<gene>
    <name evidence="1" type="ORF">FKW44_014656</name>
</gene>
<organism evidence="1 2">
    <name type="scientific">Caligus rogercresseyi</name>
    <name type="common">Sea louse</name>
    <dbReference type="NCBI Taxonomy" id="217165"/>
    <lineage>
        <taxon>Eukaryota</taxon>
        <taxon>Metazoa</taxon>
        <taxon>Ecdysozoa</taxon>
        <taxon>Arthropoda</taxon>
        <taxon>Crustacea</taxon>
        <taxon>Multicrustacea</taxon>
        <taxon>Hexanauplia</taxon>
        <taxon>Copepoda</taxon>
        <taxon>Siphonostomatoida</taxon>
        <taxon>Caligidae</taxon>
        <taxon>Caligus</taxon>
    </lineage>
</organism>
<sequence length="56" mass="6128">MSKRKQHNQDGEQDISCGTPGMVLASFQHVVDKILEEAITTMKVTSLRDNSLGGQP</sequence>
<proteinExistence type="predicted"/>
<evidence type="ECO:0000313" key="1">
    <source>
        <dbReference type="EMBL" id="QQP40567.1"/>
    </source>
</evidence>
<accession>A0A7T8GZG6</accession>
<evidence type="ECO:0000313" key="2">
    <source>
        <dbReference type="Proteomes" id="UP000595437"/>
    </source>
</evidence>
<dbReference type="EMBL" id="CP045898">
    <property type="protein sequence ID" value="QQP40567.1"/>
    <property type="molecule type" value="Genomic_DNA"/>
</dbReference>
<name>A0A7T8GZG6_CALRO</name>
<dbReference type="AlphaFoldDB" id="A0A7T8GZG6"/>
<keyword evidence="2" id="KW-1185">Reference proteome</keyword>
<protein>
    <submittedName>
        <fullName evidence="1">Uncharacterized protein</fullName>
    </submittedName>
</protein>
<reference evidence="2" key="1">
    <citation type="submission" date="2021-01" db="EMBL/GenBank/DDBJ databases">
        <title>Caligus Genome Assembly.</title>
        <authorList>
            <person name="Gallardo-Escarate C."/>
        </authorList>
    </citation>
    <scope>NUCLEOTIDE SEQUENCE [LARGE SCALE GENOMIC DNA]</scope>
</reference>
<dbReference type="Proteomes" id="UP000595437">
    <property type="component" value="Chromosome 9"/>
</dbReference>